<gene>
    <name evidence="9" type="primary">trpA</name>
    <name evidence="11" type="ORF">FF36_01785</name>
</gene>
<dbReference type="GO" id="GO:0005829">
    <property type="term" value="C:cytosol"/>
    <property type="evidence" value="ECO:0007669"/>
    <property type="project" value="TreeGrafter"/>
</dbReference>
<dbReference type="CDD" id="cd04724">
    <property type="entry name" value="Tryptophan_synthase_alpha"/>
    <property type="match status" value="1"/>
</dbReference>
<evidence type="ECO:0000256" key="10">
    <source>
        <dbReference type="RuleBase" id="RU003662"/>
    </source>
</evidence>
<name>A0A0D8BKD9_9ACTN</name>
<dbReference type="UniPathway" id="UPA00035">
    <property type="reaction ID" value="UER00044"/>
</dbReference>
<reference evidence="11 12" key="2">
    <citation type="journal article" date="2016" name="Genome Announc.">
        <title>Permanent Draft Genome Sequences for Two Variants of Frankia sp. Strain CpI1, the First Frankia Strain Isolated from Root Nodules of Comptonia peregrina.</title>
        <authorList>
            <person name="Oshone R."/>
            <person name="Hurst S.G.IV."/>
            <person name="Abebe-Akele F."/>
            <person name="Simpson S."/>
            <person name="Morris K."/>
            <person name="Thomas W.K."/>
            <person name="Tisa L.S."/>
        </authorList>
    </citation>
    <scope>NUCLEOTIDE SEQUENCE [LARGE SCALE GENOMIC DNA]</scope>
    <source>
        <strain evidence="12">CpI1-S</strain>
    </source>
</reference>
<evidence type="ECO:0000256" key="2">
    <source>
        <dbReference type="ARBA" id="ARBA00004733"/>
    </source>
</evidence>
<evidence type="ECO:0000256" key="8">
    <source>
        <dbReference type="ARBA" id="ARBA00049047"/>
    </source>
</evidence>
<comment type="pathway">
    <text evidence="2 9">Amino-acid biosynthesis; L-tryptophan biosynthesis; L-tryptophan from chorismate: step 5/5.</text>
</comment>
<sequence length="275" mass="27503">MQSRLDERFTAAREEGRSLLVGYLPAGYPTVDGAIAAMRAMVAAGVDVVEVGLPYSDPTMDGPVIQDAADAALRGGVTTADVLRTVEAVAATGAPTVVMTYWNPIDRYGPARFAADLAAAGGAGAITPDLPPEEAAPWLAASAEHGLDPVFLVAPSSSDARIRLVTGISRGFVYAASLMGVTGTRAAVGTRAADLVARVRATTELPVAVGLGVSTGAQAAEVAGFADGVIVGSALVKVLVDAQRSGAGDAAALDGIGRLAAELAEGVRAPVPASA</sequence>
<keyword evidence="4 9" id="KW-0028">Amino-acid biosynthesis</keyword>
<dbReference type="PATRIC" id="fig|1502723.3.peg.6910"/>
<evidence type="ECO:0000313" key="11">
    <source>
        <dbReference type="EMBL" id="KJE23852.1"/>
    </source>
</evidence>
<dbReference type="EC" id="4.2.1.20" evidence="9"/>
<keyword evidence="12" id="KW-1185">Reference proteome</keyword>
<comment type="function">
    <text evidence="1 9">The alpha subunit is responsible for the aldol cleavage of indoleglycerol phosphate to indole and glyceraldehyde 3-phosphate.</text>
</comment>
<dbReference type="SUPFAM" id="SSF51366">
    <property type="entry name" value="Ribulose-phoshate binding barrel"/>
    <property type="match status" value="1"/>
</dbReference>
<protein>
    <recommendedName>
        <fullName evidence="9">Tryptophan synthase alpha chain</fullName>
        <ecNumber evidence="9">4.2.1.20</ecNumber>
    </recommendedName>
</protein>
<dbReference type="HAMAP" id="MF_00131">
    <property type="entry name" value="Trp_synth_alpha"/>
    <property type="match status" value="1"/>
</dbReference>
<evidence type="ECO:0000256" key="5">
    <source>
        <dbReference type="ARBA" id="ARBA00022822"/>
    </source>
</evidence>
<comment type="caution">
    <text evidence="11">The sequence shown here is derived from an EMBL/GenBank/DDBJ whole genome shotgun (WGS) entry which is preliminary data.</text>
</comment>
<evidence type="ECO:0000256" key="3">
    <source>
        <dbReference type="ARBA" id="ARBA00011270"/>
    </source>
</evidence>
<evidence type="ECO:0000256" key="9">
    <source>
        <dbReference type="HAMAP-Rule" id="MF_00131"/>
    </source>
</evidence>
<dbReference type="Proteomes" id="UP000032545">
    <property type="component" value="Unassembled WGS sequence"/>
</dbReference>
<dbReference type="Gene3D" id="3.20.20.70">
    <property type="entry name" value="Aldolase class I"/>
    <property type="match status" value="1"/>
</dbReference>
<comment type="subunit">
    <text evidence="3 9">Tetramer of two alpha and two beta chains.</text>
</comment>
<dbReference type="OrthoDB" id="9804578at2"/>
<keyword evidence="7 9" id="KW-0456">Lyase</keyword>
<feature type="active site" description="Proton acceptor" evidence="9">
    <location>
        <position position="61"/>
    </location>
</feature>
<comment type="similarity">
    <text evidence="9 10">Belongs to the TrpA family.</text>
</comment>
<reference evidence="12" key="1">
    <citation type="submission" date="2015-02" db="EMBL/GenBank/DDBJ databases">
        <title>Draft Genome of Frankia sp. CpI1-S.</title>
        <authorList>
            <person name="Oshone R.T."/>
            <person name="Ngom M."/>
            <person name="Ghodhbane-Gtari F."/>
            <person name="Gtari M."/>
            <person name="Morris K."/>
            <person name="Thomas K."/>
            <person name="Sen A."/>
            <person name="Tisa L.S."/>
        </authorList>
    </citation>
    <scope>NUCLEOTIDE SEQUENCE [LARGE SCALE GENOMIC DNA]</scope>
    <source>
        <strain evidence="12">CpI1-S</strain>
    </source>
</reference>
<evidence type="ECO:0000256" key="1">
    <source>
        <dbReference type="ARBA" id="ARBA00003365"/>
    </source>
</evidence>
<dbReference type="FunFam" id="3.20.20.70:FF:000037">
    <property type="entry name" value="Tryptophan synthase alpha chain"/>
    <property type="match status" value="1"/>
</dbReference>
<dbReference type="PANTHER" id="PTHR43406:SF1">
    <property type="entry name" value="TRYPTOPHAN SYNTHASE ALPHA CHAIN, CHLOROPLASTIC"/>
    <property type="match status" value="1"/>
</dbReference>
<dbReference type="RefSeq" id="WP_044884474.1">
    <property type="nucleotide sequence ID" value="NZ_JYFN01000010.1"/>
</dbReference>
<evidence type="ECO:0000313" key="12">
    <source>
        <dbReference type="Proteomes" id="UP000032545"/>
    </source>
</evidence>
<dbReference type="InterPro" id="IPR011060">
    <property type="entry name" value="RibuloseP-bd_barrel"/>
</dbReference>
<dbReference type="AlphaFoldDB" id="A0A0D8BKD9"/>
<keyword evidence="6 9" id="KW-0057">Aromatic amino acid biosynthesis</keyword>
<proteinExistence type="inferred from homology"/>
<dbReference type="PANTHER" id="PTHR43406">
    <property type="entry name" value="TRYPTOPHAN SYNTHASE, ALPHA CHAIN"/>
    <property type="match status" value="1"/>
</dbReference>
<dbReference type="InterPro" id="IPR013785">
    <property type="entry name" value="Aldolase_TIM"/>
</dbReference>
<dbReference type="InterPro" id="IPR002028">
    <property type="entry name" value="Trp_synthase_suA"/>
</dbReference>
<accession>A0A0D8BKD9</accession>
<evidence type="ECO:0000256" key="4">
    <source>
        <dbReference type="ARBA" id="ARBA00022605"/>
    </source>
</evidence>
<comment type="catalytic activity">
    <reaction evidence="8 9">
        <text>(1S,2R)-1-C-(indol-3-yl)glycerol 3-phosphate + L-serine = D-glyceraldehyde 3-phosphate + L-tryptophan + H2O</text>
        <dbReference type="Rhea" id="RHEA:10532"/>
        <dbReference type="ChEBI" id="CHEBI:15377"/>
        <dbReference type="ChEBI" id="CHEBI:33384"/>
        <dbReference type="ChEBI" id="CHEBI:57912"/>
        <dbReference type="ChEBI" id="CHEBI:58866"/>
        <dbReference type="ChEBI" id="CHEBI:59776"/>
        <dbReference type="EC" id="4.2.1.20"/>
    </reaction>
</comment>
<dbReference type="GO" id="GO:0004834">
    <property type="term" value="F:tryptophan synthase activity"/>
    <property type="evidence" value="ECO:0007669"/>
    <property type="project" value="UniProtKB-UniRule"/>
</dbReference>
<feature type="active site" description="Proton acceptor" evidence="9">
    <location>
        <position position="50"/>
    </location>
</feature>
<evidence type="ECO:0000256" key="7">
    <source>
        <dbReference type="ARBA" id="ARBA00023239"/>
    </source>
</evidence>
<keyword evidence="5 9" id="KW-0822">Tryptophan biosynthesis</keyword>
<dbReference type="Pfam" id="PF00290">
    <property type="entry name" value="Trp_syntA"/>
    <property type="match status" value="1"/>
</dbReference>
<dbReference type="EMBL" id="JYFN01000010">
    <property type="protein sequence ID" value="KJE23852.1"/>
    <property type="molecule type" value="Genomic_DNA"/>
</dbReference>
<dbReference type="NCBIfam" id="TIGR00262">
    <property type="entry name" value="trpA"/>
    <property type="match status" value="1"/>
</dbReference>
<evidence type="ECO:0000256" key="6">
    <source>
        <dbReference type="ARBA" id="ARBA00023141"/>
    </source>
</evidence>
<organism evidence="11 12">
    <name type="scientific">Frankia torreyi</name>
    <dbReference type="NCBI Taxonomy" id="1856"/>
    <lineage>
        <taxon>Bacteria</taxon>
        <taxon>Bacillati</taxon>
        <taxon>Actinomycetota</taxon>
        <taxon>Actinomycetes</taxon>
        <taxon>Frankiales</taxon>
        <taxon>Frankiaceae</taxon>
        <taxon>Frankia</taxon>
    </lineage>
</organism>